<proteinExistence type="predicted"/>
<feature type="transmembrane region" description="Helical" evidence="5">
    <location>
        <begin position="359"/>
        <end position="384"/>
    </location>
</feature>
<dbReference type="PANTHER" id="PTHR13439">
    <property type="entry name" value="CT120 PROTEIN"/>
    <property type="match status" value="1"/>
</dbReference>
<evidence type="ECO:0000256" key="1">
    <source>
        <dbReference type="ARBA" id="ARBA00004141"/>
    </source>
</evidence>
<evidence type="ECO:0000256" key="3">
    <source>
        <dbReference type="ARBA" id="ARBA00022989"/>
    </source>
</evidence>
<feature type="transmembrane region" description="Helical" evidence="5">
    <location>
        <begin position="114"/>
        <end position="134"/>
    </location>
</feature>
<feature type="transmembrane region" description="Helical" evidence="5">
    <location>
        <begin position="12"/>
        <end position="33"/>
    </location>
</feature>
<dbReference type="PANTHER" id="PTHR13439:SF1">
    <property type="entry name" value="TLC DOMAIN-CONTAINING PROTEIN 4"/>
    <property type="match status" value="1"/>
</dbReference>
<protein>
    <submittedName>
        <fullName evidence="8">Transmembrane protein 56-like isoform X1</fullName>
    </submittedName>
</protein>
<dbReference type="GO" id="GO:0055088">
    <property type="term" value="P:lipid homeostasis"/>
    <property type="evidence" value="ECO:0007669"/>
    <property type="project" value="TreeGrafter"/>
</dbReference>
<dbReference type="KEGG" id="tmu:111820999"/>
<dbReference type="Proteomes" id="UP000248480">
    <property type="component" value="Unplaced"/>
</dbReference>
<gene>
    <name evidence="8" type="primary">LOC111820999</name>
</gene>
<name>A0A2Y9RCG7_TRIMA</name>
<dbReference type="AlphaFoldDB" id="A0A2Y9RCG7"/>
<feature type="transmembrane region" description="Helical" evidence="5">
    <location>
        <begin position="318"/>
        <end position="339"/>
    </location>
</feature>
<sequence length="387" mass="43665">MDTITKLGTTFASFVICQLLFHFVSSWFSAKVFPRFNSLSLEVKIAWNLRVVSTCHYLVIAVFCLYILLSDGAHIADPLGFDPSLVNVHIAITTGYLISDLLLHIFCWRMIGEIVYVIYRCAVLYIFCLLLFFFQNEATLAYVGNFRLITELDIPFWNQQVTSSGMLSSECNQSSISHVPLWFFETLMYSQSSEVFIINAVLLTVMFFLGRIAVIPAFYYCMYYVYGNVVYTGLELLIPCSLASGLVVLQIEEIWIPSLKNEALFLPALSSVTFFSTLVVSTCHSLVVGVFCLYILLSDGALIADPLGFDPSLVNVNIAITAGYVISALLLRIFCWRAIEWSNTGIHLEFSSDKTACLFMNQWVVSTCHSLVIAVFAYIFYYLLELL</sequence>
<evidence type="ECO:0000313" key="8">
    <source>
        <dbReference type="RefSeq" id="XP_023589233.1"/>
    </source>
</evidence>
<reference evidence="8" key="1">
    <citation type="submission" date="2025-08" db="UniProtKB">
        <authorList>
            <consortium name="RefSeq"/>
        </authorList>
    </citation>
    <scope>IDENTIFICATION</scope>
</reference>
<evidence type="ECO:0000256" key="4">
    <source>
        <dbReference type="ARBA" id="ARBA00023136"/>
    </source>
</evidence>
<organism evidence="7 8">
    <name type="scientific">Trichechus manatus latirostris</name>
    <name type="common">Florida manatee</name>
    <dbReference type="NCBI Taxonomy" id="127582"/>
    <lineage>
        <taxon>Eukaryota</taxon>
        <taxon>Metazoa</taxon>
        <taxon>Chordata</taxon>
        <taxon>Craniata</taxon>
        <taxon>Vertebrata</taxon>
        <taxon>Euteleostomi</taxon>
        <taxon>Mammalia</taxon>
        <taxon>Eutheria</taxon>
        <taxon>Afrotheria</taxon>
        <taxon>Sirenia</taxon>
        <taxon>Trichechidae</taxon>
        <taxon>Trichechus</taxon>
    </lineage>
</organism>
<comment type="subcellular location">
    <subcellularLocation>
        <location evidence="1">Membrane</location>
        <topology evidence="1">Multi-pass membrane protein</topology>
    </subcellularLocation>
</comment>
<dbReference type="InParanoid" id="A0A2Y9RCG7"/>
<feature type="transmembrane region" description="Helical" evidence="5">
    <location>
        <begin position="45"/>
        <end position="68"/>
    </location>
</feature>
<dbReference type="InterPro" id="IPR006634">
    <property type="entry name" value="TLC-dom"/>
</dbReference>
<evidence type="ECO:0000256" key="5">
    <source>
        <dbReference type="SAM" id="Phobius"/>
    </source>
</evidence>
<dbReference type="Pfam" id="PF03798">
    <property type="entry name" value="TRAM_LAG1_CLN8"/>
    <property type="match status" value="1"/>
</dbReference>
<feature type="domain" description="TLC" evidence="6">
    <location>
        <begin position="47"/>
        <end position="255"/>
    </location>
</feature>
<evidence type="ECO:0000256" key="2">
    <source>
        <dbReference type="ARBA" id="ARBA00022692"/>
    </source>
</evidence>
<keyword evidence="7" id="KW-1185">Reference proteome</keyword>
<feature type="transmembrane region" description="Helical" evidence="5">
    <location>
        <begin position="88"/>
        <end position="107"/>
    </location>
</feature>
<dbReference type="STRING" id="127582.A0A2Y9RCG7"/>
<evidence type="ECO:0000313" key="7">
    <source>
        <dbReference type="Proteomes" id="UP000248480"/>
    </source>
</evidence>
<feature type="transmembrane region" description="Helical" evidence="5">
    <location>
        <begin position="229"/>
        <end position="251"/>
    </location>
</feature>
<dbReference type="RefSeq" id="XP_023589233.1">
    <property type="nucleotide sequence ID" value="XM_023733465.1"/>
</dbReference>
<feature type="transmembrane region" description="Helical" evidence="5">
    <location>
        <begin position="271"/>
        <end position="297"/>
    </location>
</feature>
<keyword evidence="2 5" id="KW-0812">Transmembrane</keyword>
<accession>A0A2Y9RCG7</accession>
<keyword evidence="4 5" id="KW-0472">Membrane</keyword>
<dbReference type="InterPro" id="IPR050846">
    <property type="entry name" value="TLCD"/>
</dbReference>
<keyword evidence="3 5" id="KW-1133">Transmembrane helix</keyword>
<dbReference type="GeneID" id="111820999"/>
<dbReference type="GO" id="GO:0016020">
    <property type="term" value="C:membrane"/>
    <property type="evidence" value="ECO:0007669"/>
    <property type="project" value="UniProtKB-SubCell"/>
</dbReference>
<dbReference type="GO" id="GO:0005783">
    <property type="term" value="C:endoplasmic reticulum"/>
    <property type="evidence" value="ECO:0007669"/>
    <property type="project" value="TreeGrafter"/>
</dbReference>
<feature type="transmembrane region" description="Helical" evidence="5">
    <location>
        <begin position="196"/>
        <end position="222"/>
    </location>
</feature>
<evidence type="ECO:0000259" key="6">
    <source>
        <dbReference type="Pfam" id="PF03798"/>
    </source>
</evidence>